<evidence type="ECO:0000313" key="1">
    <source>
        <dbReference type="EMBL" id="AHY16259.1"/>
    </source>
</evidence>
<gene>
    <name evidence="2" type="ORF">DIY07_07490</name>
    <name evidence="1" type="ORF">DQ08_07310</name>
</gene>
<accession>A0A3L8GFX5</accession>
<dbReference type="Gene3D" id="3.40.50.150">
    <property type="entry name" value="Vaccinia Virus protein VP39"/>
    <property type="match status" value="1"/>
</dbReference>
<dbReference type="STRING" id="1346.BMF34_07340"/>
<dbReference type="RefSeq" id="WP_003101590.1">
    <property type="nucleotide sequence ID" value="NZ_CP010783.1"/>
</dbReference>
<proteinExistence type="predicted"/>
<keyword evidence="2" id="KW-0808">Transferase</keyword>
<dbReference type="GO" id="GO:0008168">
    <property type="term" value="F:methyltransferase activity"/>
    <property type="evidence" value="ECO:0007669"/>
    <property type="project" value="UniProtKB-KW"/>
</dbReference>
<dbReference type="CDD" id="cd02440">
    <property type="entry name" value="AdoMet_MTases"/>
    <property type="match status" value="1"/>
</dbReference>
<dbReference type="Proteomes" id="UP000025245">
    <property type="component" value="Chromosome"/>
</dbReference>
<reference evidence="1 3" key="1">
    <citation type="journal article" date="2014" name="Genome Announc.">
        <title>Complete Genome Sequence of a Virulent Strain, Streptococcus iniae ISET0901, Isolated from Diseased Tilapia.</title>
        <authorList>
            <person name="Pridgeon J.W."/>
            <person name="Zhang D."/>
            <person name="Zhang L."/>
        </authorList>
    </citation>
    <scope>NUCLEOTIDE SEQUENCE [LARGE SCALE GENOMIC DNA]</scope>
    <source>
        <strain evidence="1 3">ISET0901</strain>
    </source>
</reference>
<dbReference type="GeneID" id="35766316"/>
<dbReference type="GO" id="GO:0032259">
    <property type="term" value="P:methylation"/>
    <property type="evidence" value="ECO:0007669"/>
    <property type="project" value="UniProtKB-KW"/>
</dbReference>
<dbReference type="KEGG" id="siq:DQ08_07310"/>
<sequence>MKRPIEMSHEFLSEILNKESILIDATVGNGNDTLFFAPKVAKVYAFDIQEEAIESSRQKLELAEITNVDLILDGHEHLDAYVDQIDAAIFNLGYLPRADKTIITKPRTTLMALEKAITRLKIGGRIAIMVYYGHEGGDREKDALFDYLEKLNQNMLTVMTYQAINQINTPPFLLMIEKIG</sequence>
<reference evidence="2 4" key="2">
    <citation type="submission" date="2018-06" db="EMBL/GenBank/DDBJ databases">
        <title>Mutators as drivers of adaptation in pathogenic bacteria and a risk factor for host jumps and vaccine escape.</title>
        <authorList>
            <person name="Barnes A.C."/>
            <person name="Silayeva O."/>
        </authorList>
    </citation>
    <scope>NUCLEOTIDE SEQUENCE [LARGE SCALE GENOMIC DNA]</scope>
    <source>
        <strain evidence="2 4">QMA0445</strain>
    </source>
</reference>
<dbReference type="KEGG" id="siz:SI82_07420"/>
<dbReference type="PANTHER" id="PTHR35276">
    <property type="entry name" value="S-ADENOSYL-L-METHIONINE-DEPENDENT METHYLTRANSFERASES SUPERFAMILY PROTEIN"/>
    <property type="match status" value="1"/>
</dbReference>
<dbReference type="KEGG" id="sio:DW64_07295"/>
<dbReference type="EMBL" id="QLQD01000066">
    <property type="protein sequence ID" value="RLU55949.1"/>
    <property type="molecule type" value="Genomic_DNA"/>
</dbReference>
<dbReference type="AlphaFoldDB" id="A0A3L8GFX5"/>
<dbReference type="OrthoDB" id="9792989at2"/>
<evidence type="ECO:0000313" key="4">
    <source>
        <dbReference type="Proteomes" id="UP000269148"/>
    </source>
</evidence>
<evidence type="ECO:0000313" key="3">
    <source>
        <dbReference type="Proteomes" id="UP000025245"/>
    </source>
</evidence>
<name>A0A3L8GFX5_STRIN</name>
<organism evidence="2 4">
    <name type="scientific">Streptococcus iniae</name>
    <name type="common">Streptococcus shiloi</name>
    <dbReference type="NCBI Taxonomy" id="1346"/>
    <lineage>
        <taxon>Bacteria</taxon>
        <taxon>Bacillati</taxon>
        <taxon>Bacillota</taxon>
        <taxon>Bacilli</taxon>
        <taxon>Lactobacillales</taxon>
        <taxon>Streptococcaceae</taxon>
        <taxon>Streptococcus</taxon>
    </lineage>
</organism>
<keyword evidence="2" id="KW-0489">Methyltransferase</keyword>
<dbReference type="InterPro" id="IPR010719">
    <property type="entry name" value="MnmM_MeTrfase"/>
</dbReference>
<dbReference type="Pfam" id="PF06962">
    <property type="entry name" value="rRNA_methylase"/>
    <property type="match status" value="1"/>
</dbReference>
<dbReference type="EMBL" id="CP007586">
    <property type="protein sequence ID" value="AHY16259.1"/>
    <property type="molecule type" value="Genomic_DNA"/>
</dbReference>
<evidence type="ECO:0000313" key="2">
    <source>
        <dbReference type="EMBL" id="RLU55949.1"/>
    </source>
</evidence>
<dbReference type="InterPro" id="IPR029063">
    <property type="entry name" value="SAM-dependent_MTases_sf"/>
</dbReference>
<dbReference type="PANTHER" id="PTHR35276:SF1">
    <property type="entry name" value="TRNA (MNM(5)S(2)U34)-METHYLTRANSFERASE, CHLOROPLASTIC"/>
    <property type="match status" value="1"/>
</dbReference>
<dbReference type="SUPFAM" id="SSF53335">
    <property type="entry name" value="S-adenosyl-L-methionine-dependent methyltransferases"/>
    <property type="match status" value="1"/>
</dbReference>
<dbReference type="Proteomes" id="UP000269148">
    <property type="component" value="Unassembled WGS sequence"/>
</dbReference>
<protein>
    <submittedName>
        <fullName evidence="2">Methyltransferase domain-containing protein</fullName>
    </submittedName>
    <submittedName>
        <fullName evidence="1">SAM-dependent methyltransferase</fullName>
    </submittedName>
</protein>
<keyword evidence="3" id="KW-1185">Reference proteome</keyword>